<feature type="compositionally biased region" description="Basic and acidic residues" evidence="1">
    <location>
        <begin position="19"/>
        <end position="28"/>
    </location>
</feature>
<evidence type="ECO:0000256" key="2">
    <source>
        <dbReference type="SAM" id="Phobius"/>
    </source>
</evidence>
<reference evidence="3 4" key="1">
    <citation type="journal article" date="2018" name="Front. Microbiol.">
        <title>Genome-Wide Analysis of Corynespora cassiicola Leaf Fall Disease Putative Effectors.</title>
        <authorList>
            <person name="Lopez D."/>
            <person name="Ribeiro S."/>
            <person name="Label P."/>
            <person name="Fumanal B."/>
            <person name="Venisse J.S."/>
            <person name="Kohler A."/>
            <person name="de Oliveira R.R."/>
            <person name="Labutti K."/>
            <person name="Lipzen A."/>
            <person name="Lail K."/>
            <person name="Bauer D."/>
            <person name="Ohm R.A."/>
            <person name="Barry K.W."/>
            <person name="Spatafora J."/>
            <person name="Grigoriev I.V."/>
            <person name="Martin F.M."/>
            <person name="Pujade-Renaud V."/>
        </authorList>
    </citation>
    <scope>NUCLEOTIDE SEQUENCE [LARGE SCALE GENOMIC DNA]</scope>
    <source>
        <strain evidence="3 4">Philippines</strain>
    </source>
</reference>
<evidence type="ECO:0000313" key="3">
    <source>
        <dbReference type="EMBL" id="PSN63767.1"/>
    </source>
</evidence>
<feature type="transmembrane region" description="Helical" evidence="2">
    <location>
        <begin position="75"/>
        <end position="92"/>
    </location>
</feature>
<name>A0A2T2NEB3_CORCC</name>
<evidence type="ECO:0000256" key="1">
    <source>
        <dbReference type="SAM" id="MobiDB-lite"/>
    </source>
</evidence>
<accession>A0A2T2NEB3</accession>
<organism evidence="3 4">
    <name type="scientific">Corynespora cassiicola Philippines</name>
    <dbReference type="NCBI Taxonomy" id="1448308"/>
    <lineage>
        <taxon>Eukaryota</taxon>
        <taxon>Fungi</taxon>
        <taxon>Dikarya</taxon>
        <taxon>Ascomycota</taxon>
        <taxon>Pezizomycotina</taxon>
        <taxon>Dothideomycetes</taxon>
        <taxon>Pleosporomycetidae</taxon>
        <taxon>Pleosporales</taxon>
        <taxon>Corynesporascaceae</taxon>
        <taxon>Corynespora</taxon>
    </lineage>
</organism>
<evidence type="ECO:0000313" key="4">
    <source>
        <dbReference type="Proteomes" id="UP000240883"/>
    </source>
</evidence>
<dbReference type="AlphaFoldDB" id="A0A2T2NEB3"/>
<keyword evidence="2" id="KW-0812">Transmembrane</keyword>
<gene>
    <name evidence="3" type="ORF">BS50DRAFT_576391</name>
</gene>
<keyword evidence="2" id="KW-1133">Transmembrane helix</keyword>
<keyword evidence="2" id="KW-0472">Membrane</keyword>
<protein>
    <submittedName>
        <fullName evidence="3">Uncharacterized protein</fullName>
    </submittedName>
</protein>
<proteinExistence type="predicted"/>
<feature type="region of interest" description="Disordered" evidence="1">
    <location>
        <begin position="1"/>
        <end position="28"/>
    </location>
</feature>
<keyword evidence="4" id="KW-1185">Reference proteome</keyword>
<sequence length="96" mass="11316">MGPVYRGRGIEKGNHKKETRRDFGHVHHDIPARGGYSDYDDGVWAYGMVFFCARLSSLLRSGTESFPPMRVFWRRWLYLFLLVFVPFLSLSIERMQ</sequence>
<dbReference type="Proteomes" id="UP000240883">
    <property type="component" value="Unassembled WGS sequence"/>
</dbReference>
<dbReference type="EMBL" id="KZ678139">
    <property type="protein sequence ID" value="PSN63767.1"/>
    <property type="molecule type" value="Genomic_DNA"/>
</dbReference>